<evidence type="ECO:0000256" key="1">
    <source>
        <dbReference type="SAM" id="Phobius"/>
    </source>
</evidence>
<dbReference type="RefSeq" id="WP_116822198.1">
    <property type="nucleotide sequence ID" value="NZ_CP030926.1"/>
</dbReference>
<sequence length="59" mass="6599">MKKNFILGSIVFSLFAIIPLIFSIYNGNAKDSIVISCILIGVLAFTFIEYKVSKNKKVK</sequence>
<dbReference type="GeneID" id="95401705"/>
<proteinExistence type="predicted"/>
<keyword evidence="1" id="KW-1133">Transmembrane helix</keyword>
<dbReference type="Proteomes" id="UP000260457">
    <property type="component" value="Chromosome"/>
</dbReference>
<reference evidence="2 3" key="1">
    <citation type="submission" date="2018-07" db="EMBL/GenBank/DDBJ databases">
        <title>The molecular basis for the intramolecular migration of carboxyl group in the catabolism of para-hydroxybenzoate via gentisate.</title>
        <authorList>
            <person name="Zhao H."/>
            <person name="Xu Y."/>
            <person name="Lin S."/>
            <person name="Spain J.C."/>
            <person name="Zhou N.-Y."/>
        </authorList>
    </citation>
    <scope>NUCLEOTIDE SEQUENCE [LARGE SCALE GENOMIC DNA]</scope>
    <source>
        <strain evidence="2 3">PHB-7a</strain>
    </source>
</reference>
<name>A0ABM6XSJ2_9BACI</name>
<gene>
    <name evidence="2" type="ORF">DTO10_26380</name>
</gene>
<feature type="transmembrane region" description="Helical" evidence="1">
    <location>
        <begin position="32"/>
        <end position="50"/>
    </location>
</feature>
<evidence type="ECO:0000313" key="2">
    <source>
        <dbReference type="EMBL" id="AXN41541.1"/>
    </source>
</evidence>
<evidence type="ECO:0000313" key="3">
    <source>
        <dbReference type="Proteomes" id="UP000260457"/>
    </source>
</evidence>
<keyword evidence="1" id="KW-0472">Membrane</keyword>
<feature type="transmembrane region" description="Helical" evidence="1">
    <location>
        <begin position="5"/>
        <end position="26"/>
    </location>
</feature>
<protein>
    <submittedName>
        <fullName evidence="2">Uncharacterized protein</fullName>
    </submittedName>
</protein>
<organism evidence="2 3">
    <name type="scientific">Peribacillus butanolivorans</name>
    <dbReference type="NCBI Taxonomy" id="421767"/>
    <lineage>
        <taxon>Bacteria</taxon>
        <taxon>Bacillati</taxon>
        <taxon>Bacillota</taxon>
        <taxon>Bacilli</taxon>
        <taxon>Bacillales</taxon>
        <taxon>Bacillaceae</taxon>
        <taxon>Peribacillus</taxon>
    </lineage>
</organism>
<keyword evidence="3" id="KW-1185">Reference proteome</keyword>
<keyword evidence="1" id="KW-0812">Transmembrane</keyword>
<accession>A0ABM6XSJ2</accession>
<dbReference type="EMBL" id="CP030926">
    <property type="protein sequence ID" value="AXN41541.1"/>
    <property type="molecule type" value="Genomic_DNA"/>
</dbReference>